<accession>A0A1L8DNX9</accession>
<proteinExistence type="predicted"/>
<protein>
    <submittedName>
        <fullName evidence="1">Putative conserved secreted protein</fullName>
    </submittedName>
</protein>
<dbReference type="AlphaFoldDB" id="A0A1L8DNX9"/>
<name>A0A1L8DNX9_9DIPT</name>
<organism evidence="1">
    <name type="scientific">Nyssomyia neivai</name>
    <dbReference type="NCBI Taxonomy" id="330878"/>
    <lineage>
        <taxon>Eukaryota</taxon>
        <taxon>Metazoa</taxon>
        <taxon>Ecdysozoa</taxon>
        <taxon>Arthropoda</taxon>
        <taxon>Hexapoda</taxon>
        <taxon>Insecta</taxon>
        <taxon>Pterygota</taxon>
        <taxon>Neoptera</taxon>
        <taxon>Endopterygota</taxon>
        <taxon>Diptera</taxon>
        <taxon>Nematocera</taxon>
        <taxon>Psychodoidea</taxon>
        <taxon>Psychodidae</taxon>
        <taxon>Nyssomyia</taxon>
    </lineage>
</organism>
<evidence type="ECO:0000313" key="1">
    <source>
        <dbReference type="EMBL" id="JAV08077.1"/>
    </source>
</evidence>
<sequence length="136" mass="15435">MLNWVLQGKDTSFALSLITNVGILLAHANHHTLMPWATHDGWEYGTRSIISGETGLAHSGSIVNNERSNFFVTHFDLCKFFFGVKRKKIEDPKLFFNTNLGDVILFGNLLEYVDPLWMRAFFCNLNTLGDAHSTRT</sequence>
<reference evidence="1" key="1">
    <citation type="submission" date="2016-12" db="EMBL/GenBank/DDBJ databases">
        <title>An insight into the sialome and mialome of the sand fly, Nyssomyia neivai.</title>
        <authorList>
            <person name="Sebastian V."/>
            <person name="Goulart T.M."/>
            <person name="Oliveira W."/>
            <person name="Calvo E."/>
            <person name="Oliveira L.F."/>
            <person name="Pinto M.C."/>
            <person name="Rosselino A.M."/>
            <person name="Ribeiro J.M."/>
        </authorList>
    </citation>
    <scope>NUCLEOTIDE SEQUENCE</scope>
</reference>
<dbReference type="EMBL" id="GFDF01006007">
    <property type="protein sequence ID" value="JAV08077.1"/>
    <property type="molecule type" value="Transcribed_RNA"/>
</dbReference>